<evidence type="ECO:0000313" key="7">
    <source>
        <dbReference type="EMBL" id="ELS53859.1"/>
    </source>
</evidence>
<name>L8PCD3_STRVR</name>
<dbReference type="Proteomes" id="UP000011205">
    <property type="component" value="Unassembled WGS sequence"/>
</dbReference>
<evidence type="ECO:0000256" key="3">
    <source>
        <dbReference type="ARBA" id="ARBA00023163"/>
    </source>
</evidence>
<comment type="caution">
    <text evidence="7">The sequence shown here is derived from an EMBL/GenBank/DDBJ whole genome shotgun (WGS) entry which is preliminary data.</text>
</comment>
<keyword evidence="3" id="KW-0804">Transcription</keyword>
<dbReference type="AlphaFoldDB" id="L8PCD3"/>
<reference evidence="7 8" key="1">
    <citation type="journal article" date="2013" name="Genome Announc.">
        <title>Draft Genome Sequence of Streptomyces viridochromogenes Strain Tu57, Producer of Avilamycin.</title>
        <authorList>
            <person name="Gruning B.A."/>
            <person name="Erxleben A."/>
            <person name="Hahnlein A."/>
            <person name="Gunther S."/>
        </authorList>
    </citation>
    <scope>NUCLEOTIDE SEQUENCE [LARGE SCALE GENOMIC DNA]</scope>
    <source>
        <strain evidence="7 8">Tue57</strain>
    </source>
</reference>
<dbReference type="Pfam" id="PF13305">
    <property type="entry name" value="TetR_C_33"/>
    <property type="match status" value="1"/>
</dbReference>
<feature type="DNA-binding region" description="H-T-H motif" evidence="4">
    <location>
        <begin position="69"/>
        <end position="88"/>
    </location>
</feature>
<evidence type="ECO:0000313" key="8">
    <source>
        <dbReference type="Proteomes" id="UP000011205"/>
    </source>
</evidence>
<accession>L8PCD3</accession>
<dbReference type="InterPro" id="IPR001647">
    <property type="entry name" value="HTH_TetR"/>
</dbReference>
<dbReference type="PANTHER" id="PTHR30055">
    <property type="entry name" value="HTH-TYPE TRANSCRIPTIONAL REGULATOR RUTR"/>
    <property type="match status" value="1"/>
</dbReference>
<gene>
    <name evidence="7" type="ORF">STVIR_5173</name>
</gene>
<evidence type="ECO:0000259" key="6">
    <source>
        <dbReference type="PROSITE" id="PS50977"/>
    </source>
</evidence>
<dbReference type="GO" id="GO:0003700">
    <property type="term" value="F:DNA-binding transcription factor activity"/>
    <property type="evidence" value="ECO:0007669"/>
    <property type="project" value="TreeGrafter"/>
</dbReference>
<organism evidence="7 8">
    <name type="scientific">Streptomyces viridochromogenes Tue57</name>
    <dbReference type="NCBI Taxonomy" id="1160705"/>
    <lineage>
        <taxon>Bacteria</taxon>
        <taxon>Bacillati</taxon>
        <taxon>Actinomycetota</taxon>
        <taxon>Actinomycetes</taxon>
        <taxon>Kitasatosporales</taxon>
        <taxon>Streptomycetaceae</taxon>
        <taxon>Streptomyces</taxon>
    </lineage>
</organism>
<dbReference type="GO" id="GO:0000976">
    <property type="term" value="F:transcription cis-regulatory region binding"/>
    <property type="evidence" value="ECO:0007669"/>
    <property type="project" value="TreeGrafter"/>
</dbReference>
<dbReference type="PANTHER" id="PTHR30055:SF220">
    <property type="entry name" value="TETR-FAMILY REGULATORY PROTEIN"/>
    <property type="match status" value="1"/>
</dbReference>
<feature type="domain" description="HTH tetR-type" evidence="6">
    <location>
        <begin position="46"/>
        <end position="106"/>
    </location>
</feature>
<evidence type="ECO:0000256" key="1">
    <source>
        <dbReference type="ARBA" id="ARBA00023015"/>
    </source>
</evidence>
<evidence type="ECO:0000256" key="4">
    <source>
        <dbReference type="PROSITE-ProRule" id="PRU00335"/>
    </source>
</evidence>
<dbReference type="PATRIC" id="fig|1160705.3.peg.5115"/>
<keyword evidence="2 4" id="KW-0238">DNA-binding</keyword>
<dbReference type="InterPro" id="IPR025996">
    <property type="entry name" value="MT1864/Rv1816-like_C"/>
</dbReference>
<feature type="compositionally biased region" description="Pro residues" evidence="5">
    <location>
        <begin position="9"/>
        <end position="29"/>
    </location>
</feature>
<dbReference type="InterPro" id="IPR050109">
    <property type="entry name" value="HTH-type_TetR-like_transc_reg"/>
</dbReference>
<evidence type="ECO:0000256" key="2">
    <source>
        <dbReference type="ARBA" id="ARBA00023125"/>
    </source>
</evidence>
<dbReference type="InterPro" id="IPR009057">
    <property type="entry name" value="Homeodomain-like_sf"/>
</dbReference>
<dbReference type="Pfam" id="PF00440">
    <property type="entry name" value="TetR_N"/>
    <property type="match status" value="1"/>
</dbReference>
<feature type="region of interest" description="Disordered" evidence="5">
    <location>
        <begin position="1"/>
        <end position="42"/>
    </location>
</feature>
<dbReference type="Gene3D" id="1.10.357.10">
    <property type="entry name" value="Tetracycline Repressor, domain 2"/>
    <property type="match status" value="1"/>
</dbReference>
<dbReference type="SUPFAM" id="SSF46689">
    <property type="entry name" value="Homeodomain-like"/>
    <property type="match status" value="1"/>
</dbReference>
<dbReference type="PROSITE" id="PS50977">
    <property type="entry name" value="HTH_TETR_2"/>
    <property type="match status" value="1"/>
</dbReference>
<evidence type="ECO:0000256" key="5">
    <source>
        <dbReference type="SAM" id="MobiDB-lite"/>
    </source>
</evidence>
<protein>
    <submittedName>
        <fullName evidence="7">Putative TetR-family transcriptional regulator</fullName>
    </submittedName>
</protein>
<proteinExistence type="predicted"/>
<sequence>MRRTLLTMPPTPAPAPGPAPAPAPAPAPGQQPSRHTPSARRPYHHGDLRRAVLAAALDVIAADGPSALSLRDLARRAGVSHAAPAHHFKDRTGLLTAIAAEGFGLLASTLNEAADLKDAGVRYVRFAREHPAHFQVMFTPELLRADDLELTTARTLAGDALRGAVSAVRPESLGIDTRLAGVAAWSLAHGFATLLLSHNLDGPVGDKDPEEVFRTLAAMLFRSEPRENP</sequence>
<keyword evidence="1" id="KW-0805">Transcription regulation</keyword>
<dbReference type="SUPFAM" id="SSF48498">
    <property type="entry name" value="Tetracyclin repressor-like, C-terminal domain"/>
    <property type="match status" value="1"/>
</dbReference>
<dbReference type="EMBL" id="AMLP01000153">
    <property type="protein sequence ID" value="ELS53859.1"/>
    <property type="molecule type" value="Genomic_DNA"/>
</dbReference>
<dbReference type="InterPro" id="IPR036271">
    <property type="entry name" value="Tet_transcr_reg_TetR-rel_C_sf"/>
</dbReference>